<reference evidence="2" key="1">
    <citation type="journal article" date="2019" name="Gigascience">
        <title>De novo genome assembly of the endangered Acer yangbiense, a plant species with extremely small populations endemic to Yunnan Province, China.</title>
        <authorList>
            <person name="Yang J."/>
            <person name="Wariss H.M."/>
            <person name="Tao L."/>
            <person name="Zhang R."/>
            <person name="Yun Q."/>
            <person name="Hollingsworth P."/>
            <person name="Dao Z."/>
            <person name="Luo G."/>
            <person name="Guo H."/>
            <person name="Ma Y."/>
            <person name="Sun W."/>
        </authorList>
    </citation>
    <scope>NUCLEOTIDE SEQUENCE [LARGE SCALE GENOMIC DNA]</scope>
    <source>
        <strain evidence="2">cv. br00</strain>
    </source>
</reference>
<sequence length="84" mass="9428">MPPVREEDSEGKLGITIHNDELQVFGEVLEFNVTILAYLEAKEMVKKGDEVWLLGIGTGPRCCGLVWECLRPAHLWGVQFRTTG</sequence>
<gene>
    <name evidence="1" type="ORF">DKX38_023147</name>
</gene>
<dbReference type="EMBL" id="VDCV01000015">
    <property type="protein sequence ID" value="KAB5525398.1"/>
    <property type="molecule type" value="Genomic_DNA"/>
</dbReference>
<evidence type="ECO:0000313" key="2">
    <source>
        <dbReference type="Proteomes" id="UP000326939"/>
    </source>
</evidence>
<protein>
    <submittedName>
        <fullName evidence="1">Uncharacterized protein</fullName>
    </submittedName>
</protein>
<dbReference type="AlphaFoldDB" id="A0A5N5K1M6"/>
<dbReference type="Proteomes" id="UP000326939">
    <property type="component" value="Chromosome 15"/>
</dbReference>
<dbReference type="PANTHER" id="PTHR31561">
    <property type="entry name" value="3-KETOACYL-COA SYNTHASE"/>
    <property type="match status" value="1"/>
</dbReference>
<accession>A0A5N5K1M6</accession>
<dbReference type="GO" id="GO:0006633">
    <property type="term" value="P:fatty acid biosynthetic process"/>
    <property type="evidence" value="ECO:0007669"/>
    <property type="project" value="InterPro"/>
</dbReference>
<organism evidence="1 2">
    <name type="scientific">Salix brachista</name>
    <dbReference type="NCBI Taxonomy" id="2182728"/>
    <lineage>
        <taxon>Eukaryota</taxon>
        <taxon>Viridiplantae</taxon>
        <taxon>Streptophyta</taxon>
        <taxon>Embryophyta</taxon>
        <taxon>Tracheophyta</taxon>
        <taxon>Spermatophyta</taxon>
        <taxon>Magnoliopsida</taxon>
        <taxon>eudicotyledons</taxon>
        <taxon>Gunneridae</taxon>
        <taxon>Pentapetalae</taxon>
        <taxon>rosids</taxon>
        <taxon>fabids</taxon>
        <taxon>Malpighiales</taxon>
        <taxon>Salicaceae</taxon>
        <taxon>Saliceae</taxon>
        <taxon>Salix</taxon>
    </lineage>
</organism>
<dbReference type="InterPro" id="IPR012392">
    <property type="entry name" value="3-ktacl-CoA_syn"/>
</dbReference>
<dbReference type="GO" id="GO:0016020">
    <property type="term" value="C:membrane"/>
    <property type="evidence" value="ECO:0007669"/>
    <property type="project" value="InterPro"/>
</dbReference>
<dbReference type="GO" id="GO:0016747">
    <property type="term" value="F:acyltransferase activity, transferring groups other than amino-acyl groups"/>
    <property type="evidence" value="ECO:0007669"/>
    <property type="project" value="InterPro"/>
</dbReference>
<keyword evidence="2" id="KW-1185">Reference proteome</keyword>
<name>A0A5N5K1M6_9ROSI</name>
<evidence type="ECO:0000313" key="1">
    <source>
        <dbReference type="EMBL" id="KAB5525398.1"/>
    </source>
</evidence>
<comment type="caution">
    <text evidence="1">The sequence shown here is derived from an EMBL/GenBank/DDBJ whole genome shotgun (WGS) entry which is preliminary data.</text>
</comment>
<proteinExistence type="predicted"/>